<feature type="region of interest" description="Disordered" evidence="1">
    <location>
        <begin position="1"/>
        <end position="24"/>
    </location>
</feature>
<organism evidence="2 3">
    <name type="scientific">Brevundimonas diminuta 3F5N</name>
    <dbReference type="NCBI Taxonomy" id="1255603"/>
    <lineage>
        <taxon>Bacteria</taxon>
        <taxon>Pseudomonadati</taxon>
        <taxon>Pseudomonadota</taxon>
        <taxon>Alphaproteobacteria</taxon>
        <taxon>Caulobacterales</taxon>
        <taxon>Caulobacteraceae</taxon>
        <taxon>Brevundimonas</taxon>
    </lineage>
</organism>
<dbReference type="RefSeq" id="WP_087141710.1">
    <property type="nucleotide sequence ID" value="NZ_FUIE01000084.1"/>
</dbReference>
<evidence type="ECO:0000256" key="1">
    <source>
        <dbReference type="SAM" id="MobiDB-lite"/>
    </source>
</evidence>
<feature type="compositionally biased region" description="Polar residues" evidence="1">
    <location>
        <begin position="9"/>
        <end position="18"/>
    </location>
</feature>
<dbReference type="AlphaFoldDB" id="A0A1R4GPU4"/>
<accession>A0A1R4GPU4</accession>
<protein>
    <recommendedName>
        <fullName evidence="4">Chemotaxis protein CheE</fullName>
    </recommendedName>
</protein>
<dbReference type="Proteomes" id="UP000195766">
    <property type="component" value="Unassembled WGS sequence"/>
</dbReference>
<gene>
    <name evidence="2" type="ORF">FM111_14705</name>
</gene>
<evidence type="ECO:0000313" key="2">
    <source>
        <dbReference type="EMBL" id="SJM70187.1"/>
    </source>
</evidence>
<evidence type="ECO:0008006" key="4">
    <source>
        <dbReference type="Google" id="ProtNLM"/>
    </source>
</evidence>
<reference evidence="2 3" key="1">
    <citation type="submission" date="2017-02" db="EMBL/GenBank/DDBJ databases">
        <authorList>
            <person name="Peterson S.W."/>
        </authorList>
    </citation>
    <scope>NUCLEOTIDE SEQUENCE [LARGE SCALE GENOMIC DNA]</scope>
    <source>
        <strain evidence="2 3">3F5N</strain>
    </source>
</reference>
<dbReference type="OrthoDB" id="7205228at2"/>
<dbReference type="EMBL" id="FUIE01000084">
    <property type="protein sequence ID" value="SJM70187.1"/>
    <property type="molecule type" value="Genomic_DNA"/>
</dbReference>
<evidence type="ECO:0000313" key="3">
    <source>
        <dbReference type="Proteomes" id="UP000195766"/>
    </source>
</evidence>
<proteinExistence type="predicted"/>
<name>A0A1R4GPU4_BREDI</name>
<sequence length="150" mass="16129">MSEVRTQKIRTSLAQQMAQPGGRTLADVERRANERLGRHKTEVMAEIEAAVAGLEGLCAARSEASAAEVYRLASRILDLAGFFDTGPLFDAAYSLADVSDRMAAADAWDWPPVQVHVQALRLILKAGCERNAATDHLLAGLKAVAAKTRA</sequence>